<name>A0A016V0L8_9BILA</name>
<sequence length="134" mass="15035">MIDAPTAINGDPNKSGTNNNTEELVLVEWYSPRPRASNASPYANSVVMTSRAPNIIACHKISSADSVVKGASSQQDMLCGSTLWNQKTSCRFVRFTYYLGSRNNRKFSSFKAFQFNWEEDDNRVTNSNWKLPEG</sequence>
<reference evidence="2" key="1">
    <citation type="journal article" date="2015" name="Nat. Genet.">
        <title>The genome and transcriptome of the zoonotic hookworm Ancylostoma ceylanicum identify infection-specific gene families.</title>
        <authorList>
            <person name="Schwarz E.M."/>
            <person name="Hu Y."/>
            <person name="Antoshechkin I."/>
            <person name="Miller M.M."/>
            <person name="Sternberg P.W."/>
            <person name="Aroian R.V."/>
        </authorList>
    </citation>
    <scope>NUCLEOTIDE SEQUENCE</scope>
    <source>
        <strain evidence="2">HY135</strain>
    </source>
</reference>
<evidence type="ECO:0000313" key="2">
    <source>
        <dbReference type="Proteomes" id="UP000024635"/>
    </source>
</evidence>
<organism evidence="1 2">
    <name type="scientific">Ancylostoma ceylanicum</name>
    <dbReference type="NCBI Taxonomy" id="53326"/>
    <lineage>
        <taxon>Eukaryota</taxon>
        <taxon>Metazoa</taxon>
        <taxon>Ecdysozoa</taxon>
        <taxon>Nematoda</taxon>
        <taxon>Chromadorea</taxon>
        <taxon>Rhabditida</taxon>
        <taxon>Rhabditina</taxon>
        <taxon>Rhabditomorpha</taxon>
        <taxon>Strongyloidea</taxon>
        <taxon>Ancylostomatidae</taxon>
        <taxon>Ancylostomatinae</taxon>
        <taxon>Ancylostoma</taxon>
    </lineage>
</organism>
<dbReference type="EMBL" id="JARK01001356">
    <property type="protein sequence ID" value="EYC20980.1"/>
    <property type="molecule type" value="Genomic_DNA"/>
</dbReference>
<protein>
    <submittedName>
        <fullName evidence="1">Uncharacterized protein</fullName>
    </submittedName>
</protein>
<comment type="caution">
    <text evidence="1">The sequence shown here is derived from an EMBL/GenBank/DDBJ whole genome shotgun (WGS) entry which is preliminary data.</text>
</comment>
<dbReference type="Proteomes" id="UP000024635">
    <property type="component" value="Unassembled WGS sequence"/>
</dbReference>
<dbReference type="AlphaFoldDB" id="A0A016V0L8"/>
<keyword evidence="2" id="KW-1185">Reference proteome</keyword>
<evidence type="ECO:0000313" key="1">
    <source>
        <dbReference type="EMBL" id="EYC20980.1"/>
    </source>
</evidence>
<accession>A0A016V0L8</accession>
<gene>
    <name evidence="1" type="primary">Acey_s0020.g167</name>
    <name evidence="1" type="ORF">Y032_0020g167</name>
</gene>
<proteinExistence type="predicted"/>